<evidence type="ECO:0000313" key="3">
    <source>
        <dbReference type="Proteomes" id="UP000026960"/>
    </source>
</evidence>
<protein>
    <recommendedName>
        <fullName evidence="4">Knottin scorpion toxin-like domain-containing protein</fullName>
    </recommendedName>
</protein>
<dbReference type="PaxDb" id="65489-OBART08G07880.1"/>
<keyword evidence="3" id="KW-1185">Reference proteome</keyword>
<reference evidence="2" key="1">
    <citation type="journal article" date="2009" name="Rice">
        <title>De Novo Next Generation Sequencing of Plant Genomes.</title>
        <authorList>
            <person name="Rounsley S."/>
            <person name="Marri P.R."/>
            <person name="Yu Y."/>
            <person name="He R."/>
            <person name="Sisneros N."/>
            <person name="Goicoechea J.L."/>
            <person name="Lee S.J."/>
            <person name="Angelova A."/>
            <person name="Kudrna D."/>
            <person name="Luo M."/>
            <person name="Affourtit J."/>
            <person name="Desany B."/>
            <person name="Knight J."/>
            <person name="Niazi F."/>
            <person name="Egholm M."/>
            <person name="Wing R.A."/>
        </authorList>
    </citation>
    <scope>NUCLEOTIDE SEQUENCE [LARGE SCALE GENOMIC DNA]</scope>
    <source>
        <strain evidence="2">cv. IRGC 105608</strain>
    </source>
</reference>
<dbReference type="Gramene" id="OBART08G07880.1">
    <property type="protein sequence ID" value="OBART08G07880.1"/>
    <property type="gene ID" value="OBART08G07880"/>
</dbReference>
<feature type="chain" id="PRO_5002263337" description="Knottin scorpion toxin-like domain-containing protein" evidence="1">
    <location>
        <begin position="25"/>
        <end position="80"/>
    </location>
</feature>
<feature type="signal peptide" evidence="1">
    <location>
        <begin position="1"/>
        <end position="24"/>
    </location>
</feature>
<dbReference type="AlphaFoldDB" id="A0A0D3GY23"/>
<name>A0A0D3GY23_9ORYZ</name>
<evidence type="ECO:0000256" key="1">
    <source>
        <dbReference type="SAM" id="SignalP"/>
    </source>
</evidence>
<reference evidence="2" key="2">
    <citation type="submission" date="2015-03" db="UniProtKB">
        <authorList>
            <consortium name="EnsemblPlants"/>
        </authorList>
    </citation>
    <scope>IDENTIFICATION</scope>
</reference>
<dbReference type="eggNOG" id="ENOG502R4EQ">
    <property type="taxonomic scope" value="Eukaryota"/>
</dbReference>
<dbReference type="EnsemblPlants" id="OBART08G07880.1">
    <property type="protein sequence ID" value="OBART08G07880.1"/>
    <property type="gene ID" value="OBART08G07880"/>
</dbReference>
<organism evidence="2">
    <name type="scientific">Oryza barthii</name>
    <dbReference type="NCBI Taxonomy" id="65489"/>
    <lineage>
        <taxon>Eukaryota</taxon>
        <taxon>Viridiplantae</taxon>
        <taxon>Streptophyta</taxon>
        <taxon>Embryophyta</taxon>
        <taxon>Tracheophyta</taxon>
        <taxon>Spermatophyta</taxon>
        <taxon>Magnoliopsida</taxon>
        <taxon>Liliopsida</taxon>
        <taxon>Poales</taxon>
        <taxon>Poaceae</taxon>
        <taxon>BOP clade</taxon>
        <taxon>Oryzoideae</taxon>
        <taxon>Oryzeae</taxon>
        <taxon>Oryzinae</taxon>
        <taxon>Oryza</taxon>
    </lineage>
</organism>
<evidence type="ECO:0008006" key="4">
    <source>
        <dbReference type="Google" id="ProtNLM"/>
    </source>
</evidence>
<dbReference type="Proteomes" id="UP000026960">
    <property type="component" value="Chromosome 8"/>
</dbReference>
<dbReference type="HOGENOM" id="CLU_170639_3_0_1"/>
<evidence type="ECO:0000313" key="2">
    <source>
        <dbReference type="EnsemblPlants" id="OBART08G07880.1"/>
    </source>
</evidence>
<proteinExistence type="predicted"/>
<sequence length="80" mass="8823">MDGRKAAVCLIIVLVLALGNPTSAGVCWQSNTKMPFCAGFMCKISCWISSKFTKQNVKSYRCRGSGPKGRCYCNICDKNY</sequence>
<accession>A0A0D3GY23</accession>
<keyword evidence="1" id="KW-0732">Signal</keyword>